<organism evidence="8 9">
    <name type="scientific">Neptunomonas japonica JAMM 1380</name>
    <dbReference type="NCBI Taxonomy" id="1441457"/>
    <lineage>
        <taxon>Bacteria</taxon>
        <taxon>Pseudomonadati</taxon>
        <taxon>Pseudomonadota</taxon>
        <taxon>Gammaproteobacteria</taxon>
        <taxon>Oceanospirillales</taxon>
        <taxon>Oceanospirillaceae</taxon>
        <taxon>Neptunomonas</taxon>
    </lineage>
</organism>
<comment type="subcellular location">
    <subcellularLocation>
        <location evidence="1">Cell membrane</location>
        <topology evidence="1">Multi-pass membrane protein</topology>
    </subcellularLocation>
</comment>
<dbReference type="Pfam" id="PF02743">
    <property type="entry name" value="dCache_1"/>
    <property type="match status" value="1"/>
</dbReference>
<dbReference type="PANTHER" id="PTHR46663">
    <property type="entry name" value="DIGUANYLATE CYCLASE DGCT-RELATED"/>
    <property type="match status" value="1"/>
</dbReference>
<dbReference type="InterPro" id="IPR000160">
    <property type="entry name" value="GGDEF_dom"/>
</dbReference>
<keyword evidence="2" id="KW-1003">Cell membrane</keyword>
<evidence type="ECO:0000256" key="6">
    <source>
        <dbReference type="SAM" id="Phobius"/>
    </source>
</evidence>
<dbReference type="GO" id="GO:0005886">
    <property type="term" value="C:plasma membrane"/>
    <property type="evidence" value="ECO:0007669"/>
    <property type="project" value="UniProtKB-SubCell"/>
</dbReference>
<evidence type="ECO:0000256" key="1">
    <source>
        <dbReference type="ARBA" id="ARBA00004651"/>
    </source>
</evidence>
<evidence type="ECO:0000256" key="4">
    <source>
        <dbReference type="ARBA" id="ARBA00022989"/>
    </source>
</evidence>
<dbReference type="Gene3D" id="3.30.70.270">
    <property type="match status" value="1"/>
</dbReference>
<keyword evidence="5 6" id="KW-0472">Membrane</keyword>
<dbReference type="InterPro" id="IPR052163">
    <property type="entry name" value="DGC-Regulatory_Protein"/>
</dbReference>
<dbReference type="RefSeq" id="WP_201348166.1">
    <property type="nucleotide sequence ID" value="NZ_AP014546.1"/>
</dbReference>
<proteinExistence type="predicted"/>
<accession>A0A7R6PR07</accession>
<evidence type="ECO:0000313" key="8">
    <source>
        <dbReference type="EMBL" id="BBB31032.1"/>
    </source>
</evidence>
<dbReference type="InterPro" id="IPR043128">
    <property type="entry name" value="Rev_trsase/Diguanyl_cyclase"/>
</dbReference>
<evidence type="ECO:0000256" key="5">
    <source>
        <dbReference type="ARBA" id="ARBA00023136"/>
    </source>
</evidence>
<dbReference type="SUPFAM" id="SSF55073">
    <property type="entry name" value="Nucleotide cyclase"/>
    <property type="match status" value="1"/>
</dbReference>
<reference evidence="8 9" key="1">
    <citation type="journal article" date="2008" name="Int. J. Syst. Evol. Microbiol.">
        <title>Neptunomonas japonica sp. nov., an Osedax japonicus symbiont-like bacterium isolated from sediment adjacent to sperm whale carcasses off Kagoshima, Japan.</title>
        <authorList>
            <person name="Miyazaki M."/>
            <person name="Nogi Y."/>
            <person name="Fujiwara Y."/>
            <person name="Kawato M."/>
            <person name="Kubokawa K."/>
            <person name="Horikoshi K."/>
        </authorList>
    </citation>
    <scope>NUCLEOTIDE SEQUENCE [LARGE SCALE GENOMIC DNA]</scope>
    <source>
        <strain evidence="8 9">JAMM 1380</strain>
    </source>
</reference>
<dbReference type="SUPFAM" id="SSF103190">
    <property type="entry name" value="Sensory domain-like"/>
    <property type="match status" value="1"/>
</dbReference>
<dbReference type="KEGG" id="njp:NEJAP_3094"/>
<name>A0A7R6PR07_9GAMM</name>
<keyword evidence="4 6" id="KW-1133">Transmembrane helix</keyword>
<evidence type="ECO:0000259" key="7">
    <source>
        <dbReference type="PROSITE" id="PS50887"/>
    </source>
</evidence>
<dbReference type="PANTHER" id="PTHR46663:SF2">
    <property type="entry name" value="GGDEF DOMAIN-CONTAINING PROTEIN"/>
    <property type="match status" value="1"/>
</dbReference>
<dbReference type="EMBL" id="AP014546">
    <property type="protein sequence ID" value="BBB31032.1"/>
    <property type="molecule type" value="Genomic_DNA"/>
</dbReference>
<dbReference type="CDD" id="cd06225">
    <property type="entry name" value="HAMP"/>
    <property type="match status" value="1"/>
</dbReference>
<dbReference type="PROSITE" id="PS50887">
    <property type="entry name" value="GGDEF"/>
    <property type="match status" value="1"/>
</dbReference>
<keyword evidence="3 6" id="KW-0812">Transmembrane</keyword>
<dbReference type="Gene3D" id="6.10.340.10">
    <property type="match status" value="1"/>
</dbReference>
<evidence type="ECO:0000256" key="2">
    <source>
        <dbReference type="ARBA" id="ARBA00022475"/>
    </source>
</evidence>
<dbReference type="CDD" id="cd01949">
    <property type="entry name" value="GGDEF"/>
    <property type="match status" value="1"/>
</dbReference>
<dbReference type="NCBIfam" id="TIGR00254">
    <property type="entry name" value="GGDEF"/>
    <property type="match status" value="1"/>
</dbReference>
<feature type="transmembrane region" description="Helical" evidence="6">
    <location>
        <begin position="15"/>
        <end position="37"/>
    </location>
</feature>
<sequence length="572" mass="63667">MSATKTSFRSLKATLIFPYVFLITLLTITIGLLSYWAGSNTVSRLSERLSLEMVERIGQAVDHHMYGSSAVLEAAFPVGLAASDDISTELDAMRTRFWTATTLHTDPNDYVYYGNIAGQSYGLKRLNNEEAEIRIKTDPMEPRRYLRLSSINGETTQVSTESGIFDPRTRPWFSSREKSTNRHIWTSVYVDFSTQDLVVTRARQVLSPEDSFTGVVATDVSLLKLNRFISDLEVSEHGLAFLVESNGDLLAASNVPNVQKTNDGQMTRMDVNDSGNAMIKSTYQVLIPEIAKKENRSSVGTLTFTDEFNEKINVAYKHITDNAGLDWIAVIAVPNSDILTGVTQQVYMVLILGTVAVVLAMLLGLMILMRFTRDITSMAHAVMERGEPELSSITLQRTDEIGVLARSLMEMRRDLLTDSLTNTANRAALELFVSKLLKPDDQCPAPSFALLFIDLDNFKQLNDKHGHDKGDEALIEVAQRFAMLMRPHDLLARIGGDEFVVVLTDNINLSSAEIIKDRFEASLTQPLNCLLPNNTLQLNASVGVAIYPEDGRNLKSLIKAADMQMYKAKSDR</sequence>
<evidence type="ECO:0000313" key="9">
    <source>
        <dbReference type="Proteomes" id="UP000595332"/>
    </source>
</evidence>
<evidence type="ECO:0000256" key="3">
    <source>
        <dbReference type="ARBA" id="ARBA00022692"/>
    </source>
</evidence>
<keyword evidence="9" id="KW-1185">Reference proteome</keyword>
<feature type="transmembrane region" description="Helical" evidence="6">
    <location>
        <begin position="346"/>
        <end position="368"/>
    </location>
</feature>
<dbReference type="InterPro" id="IPR029151">
    <property type="entry name" value="Sensor-like_sf"/>
</dbReference>
<dbReference type="InterPro" id="IPR029787">
    <property type="entry name" value="Nucleotide_cyclase"/>
</dbReference>
<dbReference type="AlphaFoldDB" id="A0A7R6PR07"/>
<gene>
    <name evidence="8" type="ORF">NEJAP_3094</name>
</gene>
<feature type="domain" description="GGDEF" evidence="7">
    <location>
        <begin position="446"/>
        <end position="572"/>
    </location>
</feature>
<dbReference type="Pfam" id="PF00990">
    <property type="entry name" value="GGDEF"/>
    <property type="match status" value="1"/>
</dbReference>
<dbReference type="Proteomes" id="UP000595332">
    <property type="component" value="Chromosome"/>
</dbReference>
<dbReference type="SMART" id="SM00267">
    <property type="entry name" value="GGDEF"/>
    <property type="match status" value="1"/>
</dbReference>
<dbReference type="Gene3D" id="3.30.450.20">
    <property type="entry name" value="PAS domain"/>
    <property type="match status" value="1"/>
</dbReference>
<dbReference type="InterPro" id="IPR033479">
    <property type="entry name" value="dCache_1"/>
</dbReference>
<protein>
    <submittedName>
        <fullName evidence="8">Signal transduction protein</fullName>
    </submittedName>
</protein>